<dbReference type="FunFam" id="1.25.40.10:FF:000159">
    <property type="entry name" value="Tetratricopeptide repeat (TPR)-like superfamily protein"/>
    <property type="match status" value="1"/>
</dbReference>
<keyword evidence="4" id="KW-0508">mRNA splicing</keyword>
<dbReference type="PANTHER" id="PTHR17204">
    <property type="entry name" value="PRE-MRNA PROCESSING PROTEIN PRP39-RELATED"/>
    <property type="match status" value="1"/>
</dbReference>
<keyword evidence="7" id="KW-0175">Coiled coil</keyword>
<dbReference type="SUPFAM" id="SSF48452">
    <property type="entry name" value="TPR-like"/>
    <property type="match status" value="2"/>
</dbReference>
<feature type="compositionally biased region" description="Polar residues" evidence="8">
    <location>
        <begin position="701"/>
        <end position="717"/>
    </location>
</feature>
<dbReference type="Proteomes" id="UP000298652">
    <property type="component" value="Chromosome 6"/>
</dbReference>
<feature type="region of interest" description="Disordered" evidence="8">
    <location>
        <begin position="733"/>
        <end position="760"/>
    </location>
</feature>
<feature type="compositionally biased region" description="Basic and acidic residues" evidence="8">
    <location>
        <begin position="668"/>
        <end position="691"/>
    </location>
</feature>
<evidence type="ECO:0000256" key="3">
    <source>
        <dbReference type="ARBA" id="ARBA00022737"/>
    </source>
</evidence>
<dbReference type="InterPro" id="IPR003107">
    <property type="entry name" value="HAT"/>
</dbReference>
<proteinExistence type="inferred from homology"/>
<keyword evidence="5" id="KW-0539">Nucleus</keyword>
<evidence type="ECO:0000256" key="8">
    <source>
        <dbReference type="SAM" id="MobiDB-lite"/>
    </source>
</evidence>
<accession>A0A4U6U8A8</accession>
<dbReference type="GO" id="GO:0000243">
    <property type="term" value="C:commitment complex"/>
    <property type="evidence" value="ECO:0007669"/>
    <property type="project" value="TreeGrafter"/>
</dbReference>
<dbReference type="InterPro" id="IPR011990">
    <property type="entry name" value="TPR-like_helical_dom_sf"/>
</dbReference>
<feature type="region of interest" description="Disordered" evidence="8">
    <location>
        <begin position="668"/>
        <end position="717"/>
    </location>
</feature>
<dbReference type="GO" id="GO:0005685">
    <property type="term" value="C:U1 snRNP"/>
    <property type="evidence" value="ECO:0007669"/>
    <property type="project" value="TreeGrafter"/>
</dbReference>
<feature type="compositionally biased region" description="Basic and acidic residues" evidence="8">
    <location>
        <begin position="620"/>
        <end position="644"/>
    </location>
</feature>
<dbReference type="InterPro" id="IPR059164">
    <property type="entry name" value="HAT_PRP39_C"/>
</dbReference>
<dbReference type="AlphaFoldDB" id="A0A4U6U8A8"/>
<evidence type="ECO:0008006" key="11">
    <source>
        <dbReference type="Google" id="ProtNLM"/>
    </source>
</evidence>
<comment type="subcellular location">
    <subcellularLocation>
        <location evidence="1">Nucleus</location>
    </subcellularLocation>
</comment>
<dbReference type="GO" id="GO:0071004">
    <property type="term" value="C:U2-type prespliceosome"/>
    <property type="evidence" value="ECO:0007669"/>
    <property type="project" value="TreeGrafter"/>
</dbReference>
<evidence type="ECO:0000256" key="2">
    <source>
        <dbReference type="ARBA" id="ARBA00022664"/>
    </source>
</evidence>
<protein>
    <recommendedName>
        <fullName evidence="11">Suppressor of forked domain-containing protein</fullName>
    </recommendedName>
</protein>
<keyword evidence="2" id="KW-0507">mRNA processing</keyword>
<dbReference type="FunFam" id="1.25.40.10:FF:000064">
    <property type="entry name" value="Putative pre-mrna-processing factor 39"/>
    <property type="match status" value="1"/>
</dbReference>
<reference evidence="9" key="1">
    <citation type="submission" date="2019-03" db="EMBL/GenBank/DDBJ databases">
        <title>WGS assembly of Setaria viridis.</title>
        <authorList>
            <person name="Huang P."/>
            <person name="Jenkins J."/>
            <person name="Grimwood J."/>
            <person name="Barry K."/>
            <person name="Healey A."/>
            <person name="Mamidi S."/>
            <person name="Sreedasyam A."/>
            <person name="Shu S."/>
            <person name="Feldman M."/>
            <person name="Wu J."/>
            <person name="Yu Y."/>
            <person name="Chen C."/>
            <person name="Johnson J."/>
            <person name="Rokhsar D."/>
            <person name="Baxter I."/>
            <person name="Schmutz J."/>
            <person name="Brutnell T."/>
            <person name="Kellogg E."/>
        </authorList>
    </citation>
    <scope>NUCLEOTIDE SEQUENCE [LARGE SCALE GENOMIC DNA]</scope>
</reference>
<name>A0A4U6U8A8_SETVI</name>
<evidence type="ECO:0000256" key="7">
    <source>
        <dbReference type="SAM" id="Coils"/>
    </source>
</evidence>
<gene>
    <name evidence="9" type="ORF">SEVIR_6G101500v2</name>
</gene>
<evidence type="ECO:0000256" key="1">
    <source>
        <dbReference type="ARBA" id="ARBA00004123"/>
    </source>
</evidence>
<dbReference type="Gene3D" id="1.25.40.10">
    <property type="entry name" value="Tetratricopeptide repeat domain"/>
    <property type="match status" value="2"/>
</dbReference>
<evidence type="ECO:0000256" key="6">
    <source>
        <dbReference type="ARBA" id="ARBA00038019"/>
    </source>
</evidence>
<feature type="compositionally biased region" description="Polar residues" evidence="8">
    <location>
        <begin position="738"/>
        <end position="754"/>
    </location>
</feature>
<dbReference type="Pfam" id="PF23240">
    <property type="entry name" value="HAT_PRP39_N"/>
    <property type="match status" value="1"/>
</dbReference>
<sequence>MEPEPEAAAAAGALASEAAAPEHHPSQLDVFKNRIRLLRNRTGNFDAWVSLISVAEGTSADDIEVISLVYGSFLLEFPLCYGYWIKYAAHKARLCMNRDVVDVYEQAVQAVPHSVDLWVSYCGFGVCAYEEPADIRSLFERALSLVEKDYLCYHLWDKYIEFESSQKQLIQLAIIYINTLKFPTKKLHMYYESFRKLVTLLEQEVTSCAAGRLSDKIHTSEMIEAEDSELDISTIIADLFDQKGGHFSPEALKNYLAAGERLYKRSSKIDKEICCFEASVKRPFFHVKPLDIDQLENWHQYLDYVEKNGDFDWAVKLYERCLIPCANYSEFWIRYSEYVDAKGGREIANHALVRASSCFVKGVPTFCMYYALFKEQIGDASAARSLFVKASSNFTSGFYANINRLANMEKRMGNSKAASKIYETAIEDAMQKQNIELLQDLYSNFAQFIYAASHSIVEAKEVFVKGINRVPCKPLIKGLIQFMSTHGGPTEIPLLDSVISNAVTPGSDVSTALSPEDREDISLLFLEFVDLYGGVEELRKAWARHSKLFPHSTGNMSQHYPTIGNSIQENNKRRKTEHSIVAHDHSLEDIRKLKQTTKTDNFSLIFDKEVESQVERDIVDSGKGHRDAGEQKALENLDSHEETSRASQECTHSLDKYGMQNQMNSFAKEETDQDLSLHEQNAEKTSHEAQSHEAPVAESGDCNSPSKAIASSESINSQDKVAVVSARIHREMVCSKSDLPSGSSMPKEGGSSSDPARISPELEERHHVEVQVKLDTEDGLSVSNANLERSNDSPNTTDCDKVNSALVHESQNHVQSSPAEQLAVCAKPSSSELVNTKADTLGFQAQLQNQVANSQTHQSNNLSLPVQNIQQQGPSYTMAQNVQTSAQTQDQLFAQSNQGNQQYLQMTQGYASQMWQYYQQQLYYLQAQHNQQMQSLQQQHLPTEHLQQNFMQQVQQLQQQMVLWQQQVQQQQQQVVLQQTIPAQQLPDRKQGQHPSSSGDTKHDQNKQQQQAPQMDQQSQQLQQQQLLYFQQQQQQQMYLMQQQQQVYQQQQAQQQQQQLFQQQLMQQQQFVLQMPQLQQDSVQQQQQQQLFQQQQQQMMLLQQQFMQQQMQQYLQQQQNQQGPKDQTYNSNPQDGRTKQMEHGQQSEASQSDGSKLRSGEQSELSYPSTPQSRSNR</sequence>
<dbReference type="SMART" id="SM00386">
    <property type="entry name" value="HAT"/>
    <property type="match status" value="7"/>
</dbReference>
<evidence type="ECO:0000313" key="10">
    <source>
        <dbReference type="Proteomes" id="UP000298652"/>
    </source>
</evidence>
<evidence type="ECO:0000256" key="5">
    <source>
        <dbReference type="ARBA" id="ARBA00023242"/>
    </source>
</evidence>
<feature type="compositionally biased region" description="Polar residues" evidence="8">
    <location>
        <begin position="781"/>
        <end position="797"/>
    </location>
</feature>
<dbReference type="PANTHER" id="PTHR17204:SF26">
    <property type="entry name" value="PRE-MRNA-PROCESSING FACTOR 39-2"/>
    <property type="match status" value="1"/>
</dbReference>
<comment type="similarity">
    <text evidence="6">Belongs to the PRP39 family.</text>
</comment>
<feature type="compositionally biased region" description="Polar residues" evidence="8">
    <location>
        <begin position="1143"/>
        <end position="1154"/>
    </location>
</feature>
<organism evidence="9 10">
    <name type="scientific">Setaria viridis</name>
    <name type="common">Green bristlegrass</name>
    <name type="synonym">Setaria italica subsp. viridis</name>
    <dbReference type="NCBI Taxonomy" id="4556"/>
    <lineage>
        <taxon>Eukaryota</taxon>
        <taxon>Viridiplantae</taxon>
        <taxon>Streptophyta</taxon>
        <taxon>Embryophyta</taxon>
        <taxon>Tracheophyta</taxon>
        <taxon>Spermatophyta</taxon>
        <taxon>Magnoliopsida</taxon>
        <taxon>Liliopsida</taxon>
        <taxon>Poales</taxon>
        <taxon>Poaceae</taxon>
        <taxon>PACMAD clade</taxon>
        <taxon>Panicoideae</taxon>
        <taxon>Panicodae</taxon>
        <taxon>Paniceae</taxon>
        <taxon>Cenchrinae</taxon>
        <taxon>Setaria</taxon>
    </lineage>
</organism>
<dbReference type="GO" id="GO:0000395">
    <property type="term" value="P:mRNA 5'-splice site recognition"/>
    <property type="evidence" value="ECO:0007669"/>
    <property type="project" value="TreeGrafter"/>
</dbReference>
<keyword evidence="3" id="KW-0677">Repeat</keyword>
<feature type="region of interest" description="Disordered" evidence="8">
    <location>
        <begin position="620"/>
        <end position="648"/>
    </location>
</feature>
<evidence type="ECO:0000313" key="9">
    <source>
        <dbReference type="EMBL" id="TKW10013.1"/>
    </source>
</evidence>
<keyword evidence="10" id="KW-1185">Reference proteome</keyword>
<feature type="compositionally biased region" description="Polar residues" evidence="8">
    <location>
        <begin position="1123"/>
        <end position="1135"/>
    </location>
</feature>
<feature type="region of interest" description="Disordered" evidence="8">
    <location>
        <begin position="1116"/>
        <end position="1177"/>
    </location>
</feature>
<feature type="region of interest" description="Disordered" evidence="8">
    <location>
        <begin position="775"/>
        <end position="799"/>
    </location>
</feature>
<dbReference type="EMBL" id="CM016557">
    <property type="protein sequence ID" value="TKW10013.1"/>
    <property type="molecule type" value="Genomic_DNA"/>
</dbReference>
<feature type="compositionally biased region" description="Polar residues" evidence="8">
    <location>
        <begin position="1162"/>
        <end position="1177"/>
    </location>
</feature>
<feature type="coiled-coil region" evidence="7">
    <location>
        <begin position="947"/>
        <end position="974"/>
    </location>
</feature>
<evidence type="ECO:0000256" key="4">
    <source>
        <dbReference type="ARBA" id="ARBA00023187"/>
    </source>
</evidence>
<dbReference type="Pfam" id="PF23241">
    <property type="entry name" value="HAT_PRP39_C"/>
    <property type="match status" value="1"/>
</dbReference>
<dbReference type="GO" id="GO:0030627">
    <property type="term" value="F:pre-mRNA 5'-splice site binding"/>
    <property type="evidence" value="ECO:0007669"/>
    <property type="project" value="TreeGrafter"/>
</dbReference>
<dbReference type="Gramene" id="TKW10013">
    <property type="protein sequence ID" value="TKW10013"/>
    <property type="gene ID" value="SEVIR_6G101500v2"/>
</dbReference>
<feature type="region of interest" description="Disordered" evidence="8">
    <location>
        <begin position="984"/>
        <end position="1015"/>
    </location>
</feature>